<dbReference type="GO" id="GO:0032259">
    <property type="term" value="P:methylation"/>
    <property type="evidence" value="ECO:0007669"/>
    <property type="project" value="UniProtKB-KW"/>
</dbReference>
<feature type="binding site" evidence="5">
    <location>
        <position position="64"/>
    </location>
    <ligand>
        <name>S-adenosyl-L-methionine</name>
        <dbReference type="ChEBI" id="CHEBI:59789"/>
    </ligand>
</feature>
<dbReference type="KEGG" id="zpl:ZBT109_1446"/>
<comment type="pathway">
    <text evidence="5">Cofactor biosynthesis; ubiquinone biosynthesis.</text>
</comment>
<gene>
    <name evidence="5" type="primary">ubiG</name>
    <name evidence="7" type="ORF">ZBT109_1446</name>
</gene>
<accession>A0A348HF04</accession>
<dbReference type="EC" id="2.1.1.64" evidence="5"/>
<evidence type="ECO:0000256" key="3">
    <source>
        <dbReference type="ARBA" id="ARBA00022688"/>
    </source>
</evidence>
<dbReference type="STRING" id="1123510.GCA_000620025_00446"/>
<comment type="catalytic activity">
    <reaction evidence="5">
        <text>a 3-demethylubiquinol + S-adenosyl-L-methionine = a ubiquinol + S-adenosyl-L-homocysteine + H(+)</text>
        <dbReference type="Rhea" id="RHEA:44380"/>
        <dbReference type="Rhea" id="RHEA-COMP:9566"/>
        <dbReference type="Rhea" id="RHEA-COMP:10914"/>
        <dbReference type="ChEBI" id="CHEBI:15378"/>
        <dbReference type="ChEBI" id="CHEBI:17976"/>
        <dbReference type="ChEBI" id="CHEBI:57856"/>
        <dbReference type="ChEBI" id="CHEBI:59789"/>
        <dbReference type="ChEBI" id="CHEBI:84422"/>
        <dbReference type="EC" id="2.1.1.64"/>
    </reaction>
</comment>
<keyword evidence="3 5" id="KW-0831">Ubiquinone biosynthesis</keyword>
<evidence type="ECO:0000313" key="8">
    <source>
        <dbReference type="Proteomes" id="UP000267342"/>
    </source>
</evidence>
<evidence type="ECO:0000256" key="1">
    <source>
        <dbReference type="ARBA" id="ARBA00022603"/>
    </source>
</evidence>
<dbReference type="EMBL" id="AP018933">
    <property type="protein sequence ID" value="BBG30206.1"/>
    <property type="molecule type" value="Genomic_DNA"/>
</dbReference>
<protein>
    <recommendedName>
        <fullName evidence="5">Ubiquinone biosynthesis O-methyltransferase</fullName>
    </recommendedName>
    <alternativeName>
        <fullName evidence="5">2-polyprenyl-6-hydroxyphenol methylase</fullName>
        <ecNumber evidence="5">2.1.1.222</ecNumber>
    </alternativeName>
    <alternativeName>
        <fullName evidence="5">3-demethylubiquinone 3-O-methyltransferase</fullName>
        <ecNumber evidence="5">2.1.1.64</ecNumber>
    </alternativeName>
</protein>
<dbReference type="GO" id="GO:0010420">
    <property type="term" value="F:polyprenyldihydroxybenzoate methyltransferase activity"/>
    <property type="evidence" value="ECO:0007669"/>
    <property type="project" value="InterPro"/>
</dbReference>
<dbReference type="AlphaFoldDB" id="A0A348HF04"/>
<keyword evidence="2 5" id="KW-0808">Transferase</keyword>
<dbReference type="Gene3D" id="3.40.50.150">
    <property type="entry name" value="Vaccinia Virus protein VP39"/>
    <property type="match status" value="1"/>
</dbReference>
<reference evidence="7 8" key="1">
    <citation type="submission" date="2018-09" db="EMBL/GenBank/DDBJ databases">
        <title>Zymobacter palmae IAM14233 (=T109) whole genome analysis.</title>
        <authorList>
            <person name="Yanase H."/>
        </authorList>
    </citation>
    <scope>NUCLEOTIDE SEQUENCE [LARGE SCALE GENOMIC DNA]</scope>
    <source>
        <strain evidence="7 8">IAM14233</strain>
    </source>
</reference>
<comment type="catalytic activity">
    <reaction evidence="5">
        <text>a 3-(all-trans-polyprenyl)benzene-1,2-diol + S-adenosyl-L-methionine = a 2-methoxy-6-(all-trans-polyprenyl)phenol + S-adenosyl-L-homocysteine + H(+)</text>
        <dbReference type="Rhea" id="RHEA:31411"/>
        <dbReference type="Rhea" id="RHEA-COMP:9550"/>
        <dbReference type="Rhea" id="RHEA-COMP:9551"/>
        <dbReference type="ChEBI" id="CHEBI:15378"/>
        <dbReference type="ChEBI" id="CHEBI:57856"/>
        <dbReference type="ChEBI" id="CHEBI:59789"/>
        <dbReference type="ChEBI" id="CHEBI:62729"/>
        <dbReference type="ChEBI" id="CHEBI:62731"/>
        <dbReference type="EC" id="2.1.1.222"/>
    </reaction>
</comment>
<dbReference type="Proteomes" id="UP000267342">
    <property type="component" value="Chromosome"/>
</dbReference>
<dbReference type="Pfam" id="PF08241">
    <property type="entry name" value="Methyltransf_11"/>
    <property type="match status" value="1"/>
</dbReference>
<evidence type="ECO:0000259" key="6">
    <source>
        <dbReference type="Pfam" id="PF08241"/>
    </source>
</evidence>
<evidence type="ECO:0000256" key="4">
    <source>
        <dbReference type="ARBA" id="ARBA00022691"/>
    </source>
</evidence>
<dbReference type="FunFam" id="3.40.50.150:FF:000028">
    <property type="entry name" value="Ubiquinone biosynthesis O-methyltransferase"/>
    <property type="match status" value="1"/>
</dbReference>
<dbReference type="GO" id="GO:0102208">
    <property type="term" value="F:2-polyprenyl-6-hydroxyphenol methylase activity"/>
    <property type="evidence" value="ECO:0007669"/>
    <property type="project" value="UniProtKB-EC"/>
</dbReference>
<proteinExistence type="inferred from homology"/>
<dbReference type="InterPro" id="IPR013216">
    <property type="entry name" value="Methyltransf_11"/>
</dbReference>
<keyword evidence="1 5" id="KW-0489">Methyltransferase</keyword>
<evidence type="ECO:0000256" key="2">
    <source>
        <dbReference type="ARBA" id="ARBA00022679"/>
    </source>
</evidence>
<dbReference type="InterPro" id="IPR010233">
    <property type="entry name" value="UbiG_MeTrfase"/>
</dbReference>
<feature type="binding site" evidence="5">
    <location>
        <position position="129"/>
    </location>
    <ligand>
        <name>S-adenosyl-L-methionine</name>
        <dbReference type="ChEBI" id="CHEBI:59789"/>
    </ligand>
</feature>
<evidence type="ECO:0000313" key="7">
    <source>
        <dbReference type="EMBL" id="BBG30206.1"/>
    </source>
</evidence>
<name>A0A348HF04_9GAMM</name>
<dbReference type="EC" id="2.1.1.222" evidence="5"/>
<feature type="binding site" evidence="5">
    <location>
        <position position="44"/>
    </location>
    <ligand>
        <name>S-adenosyl-L-methionine</name>
        <dbReference type="ChEBI" id="CHEBI:59789"/>
    </ligand>
</feature>
<feature type="binding site" evidence="5">
    <location>
        <position position="85"/>
    </location>
    <ligand>
        <name>S-adenosyl-L-methionine</name>
        <dbReference type="ChEBI" id="CHEBI:59789"/>
    </ligand>
</feature>
<dbReference type="CDD" id="cd02440">
    <property type="entry name" value="AdoMet_MTases"/>
    <property type="match status" value="1"/>
</dbReference>
<dbReference type="SUPFAM" id="SSF53335">
    <property type="entry name" value="S-adenosyl-L-methionine-dependent methyltransferases"/>
    <property type="match status" value="1"/>
</dbReference>
<dbReference type="UniPathway" id="UPA00232"/>
<evidence type="ECO:0000256" key="5">
    <source>
        <dbReference type="HAMAP-Rule" id="MF_00472"/>
    </source>
</evidence>
<keyword evidence="4 5" id="KW-0949">S-adenosyl-L-methionine</keyword>
<dbReference type="PANTHER" id="PTHR43464">
    <property type="entry name" value="METHYLTRANSFERASE"/>
    <property type="match status" value="1"/>
</dbReference>
<dbReference type="PANTHER" id="PTHR43464:SF19">
    <property type="entry name" value="UBIQUINONE BIOSYNTHESIS O-METHYLTRANSFERASE, MITOCHONDRIAL"/>
    <property type="match status" value="1"/>
</dbReference>
<dbReference type="RefSeq" id="WP_027705791.1">
    <property type="nucleotide sequence ID" value="NZ_AP018933.1"/>
</dbReference>
<comment type="similarity">
    <text evidence="5">Belongs to the methyltransferase superfamily. UbiG/COQ3 family.</text>
</comment>
<organism evidence="7 8">
    <name type="scientific">Zymobacter palmae</name>
    <dbReference type="NCBI Taxonomy" id="33074"/>
    <lineage>
        <taxon>Bacteria</taxon>
        <taxon>Pseudomonadati</taxon>
        <taxon>Pseudomonadota</taxon>
        <taxon>Gammaproteobacteria</taxon>
        <taxon>Oceanospirillales</taxon>
        <taxon>Halomonadaceae</taxon>
        <taxon>Zymobacter group</taxon>
        <taxon>Zymobacter</taxon>
    </lineage>
</organism>
<feature type="domain" description="Methyltransferase type 11" evidence="6">
    <location>
        <begin position="61"/>
        <end position="157"/>
    </location>
</feature>
<comment type="function">
    <text evidence="5">O-methyltransferase that catalyzes the 2 O-methylation steps in the ubiquinone biosynthetic pathway.</text>
</comment>
<sequence length="242" mass="26790">MSESTFFTTPNVDPHEIDKFAALADRWWSRDGEFRPLHDINPLRVRFITEGCGSLSGRRILDVGCGGGILSEAMAHQGAHVTGIDLGEATIGAARAHAEGQPLALDYRVVSVETLAEEAPGQFDVVTCMEMLEHVPDPESIVAACARLVKPDGHLFFSTLNRHPKAWLFGIVAAERVLKLLPAGTHDYHRFIRPAELACWARHHHLEVQGFKGLSYQPLTRQYSLGNDLSINYMMHCRPSIG</sequence>
<keyword evidence="8" id="KW-1185">Reference proteome</keyword>
<dbReference type="OrthoDB" id="9801538at2"/>
<dbReference type="NCBIfam" id="TIGR01983">
    <property type="entry name" value="UbiG"/>
    <property type="match status" value="1"/>
</dbReference>
<dbReference type="GO" id="GO:0061542">
    <property type="term" value="F:3-demethylubiquinol 3-O-methyltransferase activity"/>
    <property type="evidence" value="ECO:0007669"/>
    <property type="project" value="UniProtKB-UniRule"/>
</dbReference>
<dbReference type="HAMAP" id="MF_00472">
    <property type="entry name" value="UbiG"/>
    <property type="match status" value="1"/>
</dbReference>
<dbReference type="InterPro" id="IPR029063">
    <property type="entry name" value="SAM-dependent_MTases_sf"/>
</dbReference>